<feature type="chain" id="PRO_5026711490" description="Ricin B lectin domain-containing protein" evidence="1">
    <location>
        <begin position="24"/>
        <end position="422"/>
    </location>
</feature>
<evidence type="ECO:0000313" key="2">
    <source>
        <dbReference type="EMBL" id="MUU78444.1"/>
    </source>
</evidence>
<evidence type="ECO:0000313" key="3">
    <source>
        <dbReference type="Proteomes" id="UP000478208"/>
    </source>
</evidence>
<reference evidence="2 3" key="1">
    <citation type="submission" date="2019-12" db="EMBL/GenBank/DDBJ databases">
        <authorList>
            <person name="Li J."/>
        </authorList>
    </citation>
    <scope>NUCLEOTIDE SEQUENCE [LARGE SCALE GENOMIC DNA]</scope>
    <source>
        <strain evidence="2 3">HL2-2</strain>
    </source>
</reference>
<evidence type="ECO:0008006" key="4">
    <source>
        <dbReference type="Google" id="ProtNLM"/>
    </source>
</evidence>
<protein>
    <recommendedName>
        <fullName evidence="4">Ricin B lectin domain-containing protein</fullName>
    </recommendedName>
</protein>
<keyword evidence="3" id="KW-1185">Reference proteome</keyword>
<evidence type="ECO:0000256" key="1">
    <source>
        <dbReference type="SAM" id="SignalP"/>
    </source>
</evidence>
<sequence length="422" mass="47735">MRLLTLWVLICFFVVSCSTSNNNTNTNSNFNTEDIRIGDTSVNYVNPEISPINNYMIWIEIDTLNGVTGKVWQCGINPETGDLIPTDGKGFNPFSSNIYARPADWGIDQYGVYYVGATHYGQLKFVRPTSPTTATVTNINTPINNKRRVFYPSQLPNEDKRYLSYILNDVTNGFSSTYPQNTTFQLRLLDIDNPTNDYLIEEQASVYPQIIAMDVIVPRWIKGSSYLSYGSKDDIGTAQAKQFNANTPTISASQITDDYSNKVDGNSFLNTANGNQYFISGIDATSTAYIYKRTAFNTMFVQHESVTPLSENLETPALNQSHEPFTFNNQLYSTFQINNDGGNFFETSFNQAGEIWLTTVDNTNQQQWLLSQFNDSLSVSEPEPFIGTTKVWVFYSAVIIDDTTPYLRKKYQLRRCTTPLEI</sequence>
<accession>A0A6L6UCF1</accession>
<name>A0A6L6UCF1_9FLAO</name>
<dbReference type="AlphaFoldDB" id="A0A6L6UCF1"/>
<dbReference type="PROSITE" id="PS51257">
    <property type="entry name" value="PROKAR_LIPOPROTEIN"/>
    <property type="match status" value="1"/>
</dbReference>
<organism evidence="2 3">
    <name type="scientific">Winogradskyella endarachnes</name>
    <dbReference type="NCBI Taxonomy" id="2681965"/>
    <lineage>
        <taxon>Bacteria</taxon>
        <taxon>Pseudomonadati</taxon>
        <taxon>Bacteroidota</taxon>
        <taxon>Flavobacteriia</taxon>
        <taxon>Flavobacteriales</taxon>
        <taxon>Flavobacteriaceae</taxon>
        <taxon>Winogradskyella</taxon>
    </lineage>
</organism>
<gene>
    <name evidence="2" type="ORF">GN138_08315</name>
</gene>
<dbReference type="Proteomes" id="UP000478208">
    <property type="component" value="Unassembled WGS sequence"/>
</dbReference>
<proteinExistence type="predicted"/>
<dbReference type="RefSeq" id="WP_157363329.1">
    <property type="nucleotide sequence ID" value="NZ_WOWS01000002.1"/>
</dbReference>
<dbReference type="EMBL" id="WOWS01000002">
    <property type="protein sequence ID" value="MUU78444.1"/>
    <property type="molecule type" value="Genomic_DNA"/>
</dbReference>
<comment type="caution">
    <text evidence="2">The sequence shown here is derived from an EMBL/GenBank/DDBJ whole genome shotgun (WGS) entry which is preliminary data.</text>
</comment>
<feature type="signal peptide" evidence="1">
    <location>
        <begin position="1"/>
        <end position="23"/>
    </location>
</feature>
<keyword evidence="1" id="KW-0732">Signal</keyword>